<reference evidence="3" key="1">
    <citation type="journal article" date="2014" name="Nucleic Acids Res.">
        <title>The evolutionary dynamics of variant antigen genes in Babesia reveal a history of genomic innovation underlying host-parasite interaction.</title>
        <authorList>
            <person name="Jackson A.P."/>
            <person name="Otto T.D."/>
            <person name="Darby A."/>
            <person name="Ramaprasad A."/>
            <person name="Xia D."/>
            <person name="Echaide I.E."/>
            <person name="Farber M."/>
            <person name="Gahlot S."/>
            <person name="Gamble J."/>
            <person name="Gupta D."/>
            <person name="Gupta Y."/>
            <person name="Jackson L."/>
            <person name="Malandrin L."/>
            <person name="Malas T.B."/>
            <person name="Moussa E."/>
            <person name="Nair M."/>
            <person name="Reid A.J."/>
            <person name="Sanders M."/>
            <person name="Sharma J."/>
            <person name="Tracey A."/>
            <person name="Quail M.A."/>
            <person name="Weir W."/>
            <person name="Wastling J.M."/>
            <person name="Hall N."/>
            <person name="Willadsen P."/>
            <person name="Lingelbach K."/>
            <person name="Shiels B."/>
            <person name="Tait A."/>
            <person name="Berriman M."/>
            <person name="Allred D.R."/>
            <person name="Pain A."/>
        </authorList>
    </citation>
    <scope>NUCLEOTIDE SEQUENCE [LARGE SCALE GENOMIC DNA]</scope>
    <source>
        <strain evidence="3">Bond</strain>
    </source>
</reference>
<keyword evidence="3" id="KW-1185">Reference proteome</keyword>
<dbReference type="AlphaFoldDB" id="A0A061DAW4"/>
<feature type="compositionally biased region" description="Polar residues" evidence="1">
    <location>
        <begin position="1"/>
        <end position="33"/>
    </location>
</feature>
<dbReference type="VEuPathDB" id="PiroplasmaDB:BBBOND_0310400"/>
<evidence type="ECO:0000313" key="3">
    <source>
        <dbReference type="Proteomes" id="UP000033188"/>
    </source>
</evidence>
<dbReference type="EMBL" id="LK391709">
    <property type="protein sequence ID" value="CDR97137.1"/>
    <property type="molecule type" value="Genomic_DNA"/>
</dbReference>
<protein>
    <submittedName>
        <fullName evidence="2">Uncharacterized protein</fullName>
    </submittedName>
</protein>
<evidence type="ECO:0000313" key="2">
    <source>
        <dbReference type="EMBL" id="CDR97137.1"/>
    </source>
</evidence>
<gene>
    <name evidence="2" type="ORF">BBBOND_0310400</name>
</gene>
<proteinExistence type="predicted"/>
<dbReference type="GeneID" id="24565678"/>
<sequence>MVDSSSANLASGSNVSSTRSAKTQGSVKAQRQQDNSDELQFVKQHQGINRTRVNTTDVDVILEENAKLIQQLRHPHLTKDSYRYVQTFAQLQRNLVFIARLADQPR</sequence>
<evidence type="ECO:0000256" key="1">
    <source>
        <dbReference type="SAM" id="MobiDB-lite"/>
    </source>
</evidence>
<dbReference type="Proteomes" id="UP000033188">
    <property type="component" value="Chromosome 3"/>
</dbReference>
<name>A0A061DAW4_BABBI</name>
<feature type="region of interest" description="Disordered" evidence="1">
    <location>
        <begin position="1"/>
        <end position="48"/>
    </location>
</feature>
<dbReference type="RefSeq" id="XP_012769323.1">
    <property type="nucleotide sequence ID" value="XM_012913869.1"/>
</dbReference>
<accession>A0A061DAW4</accession>
<dbReference type="KEGG" id="bbig:BBBOND_0310400"/>
<organism evidence="2 3">
    <name type="scientific">Babesia bigemina</name>
    <dbReference type="NCBI Taxonomy" id="5866"/>
    <lineage>
        <taxon>Eukaryota</taxon>
        <taxon>Sar</taxon>
        <taxon>Alveolata</taxon>
        <taxon>Apicomplexa</taxon>
        <taxon>Aconoidasida</taxon>
        <taxon>Piroplasmida</taxon>
        <taxon>Babesiidae</taxon>
        <taxon>Babesia</taxon>
    </lineage>
</organism>
<dbReference type="OrthoDB" id="10485851at2759"/>